<reference evidence="3 4" key="1">
    <citation type="submission" date="2019-02" db="EMBL/GenBank/DDBJ databases">
        <title>Deep-cultivation of Planctomycetes and their phenomic and genomic characterization uncovers novel biology.</title>
        <authorList>
            <person name="Wiegand S."/>
            <person name="Jogler M."/>
            <person name="Boedeker C."/>
            <person name="Pinto D."/>
            <person name="Vollmers J."/>
            <person name="Rivas-Marin E."/>
            <person name="Kohn T."/>
            <person name="Peeters S.H."/>
            <person name="Heuer A."/>
            <person name="Rast P."/>
            <person name="Oberbeckmann S."/>
            <person name="Bunk B."/>
            <person name="Jeske O."/>
            <person name="Meyerdierks A."/>
            <person name="Storesund J.E."/>
            <person name="Kallscheuer N."/>
            <person name="Luecker S."/>
            <person name="Lage O.M."/>
            <person name="Pohl T."/>
            <person name="Merkel B.J."/>
            <person name="Hornburger P."/>
            <person name="Mueller R.-W."/>
            <person name="Bruemmer F."/>
            <person name="Labrenz M."/>
            <person name="Spormann A.M."/>
            <person name="Op den Camp H."/>
            <person name="Overmann J."/>
            <person name="Amann R."/>
            <person name="Jetten M.S.M."/>
            <person name="Mascher T."/>
            <person name="Medema M.H."/>
            <person name="Devos D.P."/>
            <person name="Kaster A.-K."/>
            <person name="Ovreas L."/>
            <person name="Rohde M."/>
            <person name="Galperin M.Y."/>
            <person name="Jogler C."/>
        </authorList>
    </citation>
    <scope>NUCLEOTIDE SEQUENCE [LARGE SCALE GENOMIC DNA]</scope>
    <source>
        <strain evidence="3 4">Q31a</strain>
    </source>
</reference>
<dbReference type="InterPro" id="IPR013517">
    <property type="entry name" value="FG-GAP"/>
</dbReference>
<dbReference type="KEGG" id="ahel:Q31a_07990"/>
<keyword evidence="4" id="KW-1185">Reference proteome</keyword>
<dbReference type="AlphaFoldDB" id="A0A518G1P2"/>
<organism evidence="3 4">
    <name type="scientific">Aureliella helgolandensis</name>
    <dbReference type="NCBI Taxonomy" id="2527968"/>
    <lineage>
        <taxon>Bacteria</taxon>
        <taxon>Pseudomonadati</taxon>
        <taxon>Planctomycetota</taxon>
        <taxon>Planctomycetia</taxon>
        <taxon>Pirellulales</taxon>
        <taxon>Pirellulaceae</taxon>
        <taxon>Aureliella</taxon>
    </lineage>
</organism>
<dbReference type="InterPro" id="IPR027039">
    <property type="entry name" value="Crtac1"/>
</dbReference>
<dbReference type="Proteomes" id="UP000318017">
    <property type="component" value="Chromosome"/>
</dbReference>
<gene>
    <name evidence="3" type="ORF">Q31a_07990</name>
</gene>
<dbReference type="InterPro" id="IPR011519">
    <property type="entry name" value="UnbV_ASPIC"/>
</dbReference>
<dbReference type="PANTHER" id="PTHR16026:SF0">
    <property type="entry name" value="CARTILAGE ACIDIC PROTEIN 1"/>
    <property type="match status" value="1"/>
</dbReference>
<protein>
    <submittedName>
        <fullName evidence="3">FG-GAP repeat protein</fullName>
    </submittedName>
</protein>
<evidence type="ECO:0000259" key="2">
    <source>
        <dbReference type="Pfam" id="PF07593"/>
    </source>
</evidence>
<evidence type="ECO:0000313" key="3">
    <source>
        <dbReference type="EMBL" id="QDV22513.1"/>
    </source>
</evidence>
<keyword evidence="1" id="KW-0732">Signal</keyword>
<dbReference type="EMBL" id="CP036298">
    <property type="protein sequence ID" value="QDV22513.1"/>
    <property type="molecule type" value="Genomic_DNA"/>
</dbReference>
<dbReference type="Pfam" id="PF13517">
    <property type="entry name" value="FG-GAP_3"/>
    <property type="match status" value="2"/>
</dbReference>
<proteinExistence type="predicted"/>
<dbReference type="Gene3D" id="2.130.10.130">
    <property type="entry name" value="Integrin alpha, N-terminal"/>
    <property type="match status" value="2"/>
</dbReference>
<evidence type="ECO:0000313" key="4">
    <source>
        <dbReference type="Proteomes" id="UP000318017"/>
    </source>
</evidence>
<evidence type="ECO:0000256" key="1">
    <source>
        <dbReference type="ARBA" id="ARBA00022729"/>
    </source>
</evidence>
<name>A0A518G1P2_9BACT</name>
<accession>A0A518G1P2</accession>
<dbReference type="InterPro" id="IPR028994">
    <property type="entry name" value="Integrin_alpha_N"/>
</dbReference>
<dbReference type="SUPFAM" id="SSF69318">
    <property type="entry name" value="Integrin alpha N-terminal domain"/>
    <property type="match status" value="1"/>
</dbReference>
<feature type="domain" description="ASPIC/UnbV" evidence="2">
    <location>
        <begin position="487"/>
        <end position="544"/>
    </location>
</feature>
<dbReference type="Pfam" id="PF07593">
    <property type="entry name" value="UnbV_ASPIC"/>
    <property type="match status" value="1"/>
</dbReference>
<sequence>MTLSNRTFANVRVWLHAFLPFACCVTPGRPAMAQSETIEFVNVVEQSGICFEHSHGGAGRGFIVEGMSAGIATLDYNRDGLTDIYFLNGAPLEGTEKPESSPTNRLYENLGGMKFRDVTQQAGVGDIGYSLGVGIADYDGNGYEDIYVNNFGPNVFYRNRGDNTFEEASVATGTVNGNKVGAGVGFADFDGDGDLDLYVANYVDFSYENHVPITIKGMHFQAGPQYYKSVPDTLFRNEGNGQFSDISEASGISALANAGMGLVCFDADSDGDCDVYVCNDGEANHLWLNNGQAHFQEDALLSGVGFSADGKANASMGVDVGDYDSDGLLDLFVTAYQAEMPQLYRNMDGLFSDVTSQASIPRLLYPHVHWGTAFVDIDNDSDSDLFVACGHFDRIEQIDDRTSQKTANVLLQNTKGIFQDISQKSGPALAELESTRAIAFEDFDNDGDLDAVLVNSGTTPSLLRNDSKNRNRWIQIDLKQEGANGGAIGAVVRVTGSELLRPVVSGRGYQSHFGSRLHFGLGEFQGETIEIEVTWPDGAVTKHELPIDKISTVPR</sequence>
<dbReference type="PANTHER" id="PTHR16026">
    <property type="entry name" value="CARTILAGE ACIDIC PROTEIN 1"/>
    <property type="match status" value="1"/>
</dbReference>